<reference evidence="2" key="1">
    <citation type="journal article" date="2023" name="G3 (Bethesda)">
        <title>Genome assembly and association tests identify interacting loci associated with vigor, precocity, and sex in interspecific pistachio rootstocks.</title>
        <authorList>
            <person name="Palmer W."/>
            <person name="Jacygrad E."/>
            <person name="Sagayaradj S."/>
            <person name="Cavanaugh K."/>
            <person name="Han R."/>
            <person name="Bertier L."/>
            <person name="Beede B."/>
            <person name="Kafkas S."/>
            <person name="Golino D."/>
            <person name="Preece J."/>
            <person name="Michelmore R."/>
        </authorList>
    </citation>
    <scope>NUCLEOTIDE SEQUENCE [LARGE SCALE GENOMIC DNA]</scope>
</reference>
<proteinExistence type="predicted"/>
<keyword evidence="2" id="KW-1185">Reference proteome</keyword>
<comment type="caution">
    <text evidence="1">The sequence shown here is derived from an EMBL/GenBank/DDBJ whole genome shotgun (WGS) entry which is preliminary data.</text>
</comment>
<organism evidence="1 2">
    <name type="scientific">Pistacia integerrima</name>
    <dbReference type="NCBI Taxonomy" id="434235"/>
    <lineage>
        <taxon>Eukaryota</taxon>
        <taxon>Viridiplantae</taxon>
        <taxon>Streptophyta</taxon>
        <taxon>Embryophyta</taxon>
        <taxon>Tracheophyta</taxon>
        <taxon>Spermatophyta</taxon>
        <taxon>Magnoliopsida</taxon>
        <taxon>eudicotyledons</taxon>
        <taxon>Gunneridae</taxon>
        <taxon>Pentapetalae</taxon>
        <taxon>rosids</taxon>
        <taxon>malvids</taxon>
        <taxon>Sapindales</taxon>
        <taxon>Anacardiaceae</taxon>
        <taxon>Pistacia</taxon>
    </lineage>
</organism>
<dbReference type="Proteomes" id="UP001163603">
    <property type="component" value="Chromosome 11"/>
</dbReference>
<protein>
    <submittedName>
        <fullName evidence="1">Uncharacterized protein</fullName>
    </submittedName>
</protein>
<dbReference type="EMBL" id="CM047746">
    <property type="protein sequence ID" value="KAJ0020132.1"/>
    <property type="molecule type" value="Genomic_DNA"/>
</dbReference>
<gene>
    <name evidence="1" type="ORF">Pint_30824</name>
</gene>
<sequence>MLGFEEEMMSVDHEILSSSSSNSYKLVPWLSWEEWDFVRESLFSSSADKVASALNRISTWKSRGCLPVVIDVSASIIEIQQKDPYYKDKEEQPTDVLESEQLLAMLYCMAILRLVNCVVEKTRRKSDFSIAEAAAAIGIPRKLIDVRHEGSHRDLPALQVVRDCSDKALDWLKAYYWEPQKKQIPFQRDSTADIRRDIQSKFQELAFCLKYKENTQVGSSLVKGKRGKFCEGLYGRNKFVSIMAGKLHSSKSGGSKKKVAGCLKTLVQLYSSFSSEIVSVLLEFLLNALDFSNLEFQNNSHAVQNIPMAFNDWKPVLTRFSHKEPELLLTLLHTVLDMIGDAEANKYKTGQRNQTSSEYKTETHPVEHLSYLFAWLVGLLRRLKPLQNTDPAAEFKVSAAGKNISNTVLVKLLRKCLLVLATGNKLLMDSAMQLAQLLGNTSLLEKLNKLSSIYSPHIDFNEENSSSLLSFKKLVLQHDDFIHQAAKKLELVKRLRMKSKVVNTADGKVETSNRWAVAKSYNSCPIGMLPRDLGSAGCLPILVCYDKKQSEPDLSERKERWELSLYSSKREASFNIQMLDNSRVKKMKATVEGCEMNNNKDVSSFEGAEGHLMIGGVWKKVGEEELHSIESGVRILV</sequence>
<name>A0ACC0XPA6_9ROSI</name>
<evidence type="ECO:0000313" key="1">
    <source>
        <dbReference type="EMBL" id="KAJ0020132.1"/>
    </source>
</evidence>
<accession>A0ACC0XPA6</accession>
<evidence type="ECO:0000313" key="2">
    <source>
        <dbReference type="Proteomes" id="UP001163603"/>
    </source>
</evidence>